<feature type="compositionally biased region" description="Low complexity" evidence="1">
    <location>
        <begin position="214"/>
        <end position="226"/>
    </location>
</feature>
<accession>A0A401S8W1</accession>
<evidence type="ECO:0008006" key="4">
    <source>
        <dbReference type="Google" id="ProtNLM"/>
    </source>
</evidence>
<proteinExistence type="predicted"/>
<protein>
    <recommendedName>
        <fullName evidence="4">Keratinocyte differentiation factor 1</fullName>
    </recommendedName>
</protein>
<dbReference type="Proteomes" id="UP000287033">
    <property type="component" value="Unassembled WGS sequence"/>
</dbReference>
<dbReference type="Pfam" id="PF15551">
    <property type="entry name" value="DUF4656"/>
    <property type="match status" value="1"/>
</dbReference>
<dbReference type="GO" id="GO:0010482">
    <property type="term" value="P:regulation of epidermal cell division"/>
    <property type="evidence" value="ECO:0007669"/>
    <property type="project" value="TreeGrafter"/>
</dbReference>
<feature type="region of interest" description="Disordered" evidence="1">
    <location>
        <begin position="1"/>
        <end position="26"/>
    </location>
</feature>
<sequence>MQGTGRRAAPRQADKPVAKPRLLTSPVRLPASVDSLSLEVYEGSTPESRRAERKESKLLAKSHSRKADPRDSNGNNAENIGFIPGSVETIEEASVCESCGLGTCVTWQMVKAVFCCVVSCGYYKTDTGVFNPCTRSTEPPTCAKDIDSNTLRYIENPTHGIPLNSEPSSKKKTNLAGNSFNYYDVKLGGQQVIWKIHSHTLSTDSCHKDTPLNSQQSESPSSISPISHKRISDEFHSFLEEDLENNELNVSMSSAELDEYINKKLLELFSIHQIDMLAQCTSDTTFISKSSEITELIDSITKGYKINEKDAECRIVTGIVRISTRKPKKSKKRGPEEPSEERLITPTPVDLRPQTETILPSEELNLEISVVDSLDERARQIQRLCSPDLRKDDSLQDTETDSSGAPLLKVYI</sequence>
<dbReference type="GO" id="GO:0003334">
    <property type="term" value="P:keratinocyte development"/>
    <property type="evidence" value="ECO:0007669"/>
    <property type="project" value="InterPro"/>
</dbReference>
<evidence type="ECO:0000256" key="1">
    <source>
        <dbReference type="SAM" id="MobiDB-lite"/>
    </source>
</evidence>
<dbReference type="PANTHER" id="PTHR35085:SF1">
    <property type="entry name" value="KERATINOCYTE DIFFERENTIATION FACTOR 1"/>
    <property type="match status" value="1"/>
</dbReference>
<dbReference type="PANTHER" id="PTHR35085">
    <property type="entry name" value="KERATINOCYTE DIFFERENTIATION FACTOR 1"/>
    <property type="match status" value="1"/>
</dbReference>
<feature type="region of interest" description="Disordered" evidence="1">
    <location>
        <begin position="206"/>
        <end position="226"/>
    </location>
</feature>
<dbReference type="AlphaFoldDB" id="A0A401S8W1"/>
<organism evidence="2 3">
    <name type="scientific">Chiloscyllium punctatum</name>
    <name type="common">Brownbanded bambooshark</name>
    <name type="synonym">Hemiscyllium punctatum</name>
    <dbReference type="NCBI Taxonomy" id="137246"/>
    <lineage>
        <taxon>Eukaryota</taxon>
        <taxon>Metazoa</taxon>
        <taxon>Chordata</taxon>
        <taxon>Craniata</taxon>
        <taxon>Vertebrata</taxon>
        <taxon>Chondrichthyes</taxon>
        <taxon>Elasmobranchii</taxon>
        <taxon>Galeomorphii</taxon>
        <taxon>Galeoidea</taxon>
        <taxon>Orectolobiformes</taxon>
        <taxon>Hemiscylliidae</taxon>
        <taxon>Chiloscyllium</taxon>
    </lineage>
</organism>
<evidence type="ECO:0000313" key="2">
    <source>
        <dbReference type="EMBL" id="GCC26835.1"/>
    </source>
</evidence>
<comment type="caution">
    <text evidence="2">The sequence shown here is derived from an EMBL/GenBank/DDBJ whole genome shotgun (WGS) entry which is preliminary data.</text>
</comment>
<dbReference type="GO" id="GO:0030054">
    <property type="term" value="C:cell junction"/>
    <property type="evidence" value="ECO:0007669"/>
    <property type="project" value="TreeGrafter"/>
</dbReference>
<dbReference type="STRING" id="137246.A0A401S8W1"/>
<dbReference type="OrthoDB" id="8640515at2759"/>
<dbReference type="InterPro" id="IPR028003">
    <property type="entry name" value="KDF1"/>
</dbReference>
<name>A0A401S8W1_CHIPU</name>
<gene>
    <name evidence="2" type="ORF">chiPu_0005255</name>
</gene>
<feature type="region of interest" description="Disordered" evidence="1">
    <location>
        <begin position="40"/>
        <end position="79"/>
    </location>
</feature>
<dbReference type="OMA" id="WSKEHNG"/>
<reference evidence="2 3" key="1">
    <citation type="journal article" date="2018" name="Nat. Ecol. Evol.">
        <title>Shark genomes provide insights into elasmobranch evolution and the origin of vertebrates.</title>
        <authorList>
            <person name="Hara Y"/>
            <person name="Yamaguchi K"/>
            <person name="Onimaru K"/>
            <person name="Kadota M"/>
            <person name="Koyanagi M"/>
            <person name="Keeley SD"/>
            <person name="Tatsumi K"/>
            <person name="Tanaka K"/>
            <person name="Motone F"/>
            <person name="Kageyama Y"/>
            <person name="Nozu R"/>
            <person name="Adachi N"/>
            <person name="Nishimura O"/>
            <person name="Nakagawa R"/>
            <person name="Tanegashima C"/>
            <person name="Kiyatake I"/>
            <person name="Matsumoto R"/>
            <person name="Murakumo K"/>
            <person name="Nishida K"/>
            <person name="Terakita A"/>
            <person name="Kuratani S"/>
            <person name="Sato K"/>
            <person name="Hyodo S Kuraku.S."/>
        </authorList>
    </citation>
    <scope>NUCLEOTIDE SEQUENCE [LARGE SCALE GENOMIC DNA]</scope>
</reference>
<dbReference type="EMBL" id="BEZZ01000140">
    <property type="protein sequence ID" value="GCC26835.1"/>
    <property type="molecule type" value="Genomic_DNA"/>
</dbReference>
<keyword evidence="3" id="KW-1185">Reference proteome</keyword>
<feature type="compositionally biased region" description="Basic and acidic residues" evidence="1">
    <location>
        <begin position="47"/>
        <end position="58"/>
    </location>
</feature>
<evidence type="ECO:0000313" key="3">
    <source>
        <dbReference type="Proteomes" id="UP000287033"/>
    </source>
</evidence>